<dbReference type="SUPFAM" id="SSF56219">
    <property type="entry name" value="DNase I-like"/>
    <property type="match status" value="1"/>
</dbReference>
<dbReference type="Gene3D" id="3.60.10.10">
    <property type="entry name" value="Endonuclease/exonuclease/phosphatase"/>
    <property type="match status" value="1"/>
</dbReference>
<protein>
    <submittedName>
        <fullName evidence="2">Endonuclease/Exonuclease/phosphatase family protein</fullName>
    </submittedName>
</protein>
<keyword evidence="2" id="KW-0378">Hydrolase</keyword>
<evidence type="ECO:0000259" key="1">
    <source>
        <dbReference type="Pfam" id="PF03372"/>
    </source>
</evidence>
<dbReference type="GO" id="GO:0004519">
    <property type="term" value="F:endonuclease activity"/>
    <property type="evidence" value="ECO:0007669"/>
    <property type="project" value="UniProtKB-KW"/>
</dbReference>
<keyword evidence="2" id="KW-0255">Endonuclease</keyword>
<dbReference type="InterPro" id="IPR036691">
    <property type="entry name" value="Endo/exonu/phosph_ase_sf"/>
</dbReference>
<gene>
    <name evidence="2" type="ORF">Pla110_22290</name>
</gene>
<evidence type="ECO:0000313" key="3">
    <source>
        <dbReference type="Proteomes" id="UP000317178"/>
    </source>
</evidence>
<dbReference type="AlphaFoldDB" id="A0A518CMQ4"/>
<dbReference type="PANTHER" id="PTHR42834:SF1">
    <property type="entry name" value="ENDONUCLEASE_EXONUCLEASE_PHOSPHATASE FAMILY PROTEIN (AFU_ORTHOLOGUE AFUA_3G09210)"/>
    <property type="match status" value="1"/>
</dbReference>
<dbReference type="OrthoDB" id="525956at2"/>
<sequence length="345" mass="39249">MAARKRLSFATCNLFNTNEPGLPMYRNTIGWTEEQYLKKVEWLGRTIATVDADVWGFQELWHRKSLANVFKKAKLSSQYTLLAPTSHKGGKIICAGAVRKEMLVGEPEWIVNFPDKFLLFDSGDDPQTPEISVSLKSFSRPVLHFRIKSHDDSNEISVFVTHLKSKMPAQVDSEDWFKSDKPFYSRHREGVGAALSTIRRTAEASALRMLLTEAMKGNDNPVVVLGDLNDDKRSNTLNIITGQPNYLLGGLTQGGSDVDLYSTGTLQEYRSERDVYYTHVHQNSRESLDHILVSQEFYDNSRKRIWAFVGSEIMNDHLNREDHKESGTTDHGIVKATFEFRPARM</sequence>
<feature type="domain" description="Endonuclease/exonuclease/phosphatase" evidence="1">
    <location>
        <begin position="44"/>
        <end position="311"/>
    </location>
</feature>
<dbReference type="InterPro" id="IPR005135">
    <property type="entry name" value="Endo/exonuclease/phosphatase"/>
</dbReference>
<dbReference type="KEGG" id="plon:Pla110_22290"/>
<name>A0A518CMQ4_9PLAN</name>
<dbReference type="EMBL" id="CP036281">
    <property type="protein sequence ID" value="QDU80499.1"/>
    <property type="molecule type" value="Genomic_DNA"/>
</dbReference>
<accession>A0A518CMQ4</accession>
<dbReference type="PANTHER" id="PTHR42834">
    <property type="entry name" value="ENDONUCLEASE/EXONUCLEASE/PHOSPHATASE FAMILY PROTEIN (AFU_ORTHOLOGUE AFUA_3G09210)"/>
    <property type="match status" value="1"/>
</dbReference>
<keyword evidence="3" id="KW-1185">Reference proteome</keyword>
<keyword evidence="2" id="KW-0269">Exonuclease</keyword>
<evidence type="ECO:0000313" key="2">
    <source>
        <dbReference type="EMBL" id="QDU80499.1"/>
    </source>
</evidence>
<dbReference type="Pfam" id="PF03372">
    <property type="entry name" value="Exo_endo_phos"/>
    <property type="match status" value="1"/>
</dbReference>
<dbReference type="RefSeq" id="WP_144995772.1">
    <property type="nucleotide sequence ID" value="NZ_CP036281.1"/>
</dbReference>
<dbReference type="GO" id="GO:0004527">
    <property type="term" value="F:exonuclease activity"/>
    <property type="evidence" value="ECO:0007669"/>
    <property type="project" value="UniProtKB-KW"/>
</dbReference>
<reference evidence="2 3" key="1">
    <citation type="submission" date="2019-02" db="EMBL/GenBank/DDBJ databases">
        <title>Deep-cultivation of Planctomycetes and their phenomic and genomic characterization uncovers novel biology.</title>
        <authorList>
            <person name="Wiegand S."/>
            <person name="Jogler M."/>
            <person name="Boedeker C."/>
            <person name="Pinto D."/>
            <person name="Vollmers J."/>
            <person name="Rivas-Marin E."/>
            <person name="Kohn T."/>
            <person name="Peeters S.H."/>
            <person name="Heuer A."/>
            <person name="Rast P."/>
            <person name="Oberbeckmann S."/>
            <person name="Bunk B."/>
            <person name="Jeske O."/>
            <person name="Meyerdierks A."/>
            <person name="Storesund J.E."/>
            <person name="Kallscheuer N."/>
            <person name="Luecker S."/>
            <person name="Lage O.M."/>
            <person name="Pohl T."/>
            <person name="Merkel B.J."/>
            <person name="Hornburger P."/>
            <person name="Mueller R.-W."/>
            <person name="Bruemmer F."/>
            <person name="Labrenz M."/>
            <person name="Spormann A.M."/>
            <person name="Op den Camp H."/>
            <person name="Overmann J."/>
            <person name="Amann R."/>
            <person name="Jetten M.S.M."/>
            <person name="Mascher T."/>
            <person name="Medema M.H."/>
            <person name="Devos D.P."/>
            <person name="Kaster A.-K."/>
            <person name="Ovreas L."/>
            <person name="Rohde M."/>
            <person name="Galperin M.Y."/>
            <person name="Jogler C."/>
        </authorList>
    </citation>
    <scope>NUCLEOTIDE SEQUENCE [LARGE SCALE GENOMIC DNA]</scope>
    <source>
        <strain evidence="2 3">Pla110</strain>
    </source>
</reference>
<proteinExistence type="predicted"/>
<organism evidence="2 3">
    <name type="scientific">Polystyrenella longa</name>
    <dbReference type="NCBI Taxonomy" id="2528007"/>
    <lineage>
        <taxon>Bacteria</taxon>
        <taxon>Pseudomonadati</taxon>
        <taxon>Planctomycetota</taxon>
        <taxon>Planctomycetia</taxon>
        <taxon>Planctomycetales</taxon>
        <taxon>Planctomycetaceae</taxon>
        <taxon>Polystyrenella</taxon>
    </lineage>
</organism>
<keyword evidence="2" id="KW-0540">Nuclease</keyword>
<dbReference type="Proteomes" id="UP000317178">
    <property type="component" value="Chromosome"/>
</dbReference>